<dbReference type="GO" id="GO:0016747">
    <property type="term" value="F:acyltransferase activity, transferring groups other than amino-acyl groups"/>
    <property type="evidence" value="ECO:0007669"/>
    <property type="project" value="InterPro"/>
</dbReference>
<dbReference type="Pfam" id="PF13673">
    <property type="entry name" value="Acetyltransf_10"/>
    <property type="match status" value="1"/>
</dbReference>
<dbReference type="STRING" id="1122204.SAMN05421781_1999"/>
<reference evidence="2 3" key="1">
    <citation type="submission" date="2016-10" db="EMBL/GenBank/DDBJ databases">
        <authorList>
            <person name="de Groot N.N."/>
        </authorList>
    </citation>
    <scope>NUCLEOTIDE SEQUENCE [LARGE SCALE GENOMIC DNA]</scope>
    <source>
        <strain evidence="2 3">DSM 23126</strain>
    </source>
</reference>
<dbReference type="EMBL" id="FNNC01000004">
    <property type="protein sequence ID" value="SDW65289.1"/>
    <property type="molecule type" value="Genomic_DNA"/>
</dbReference>
<accession>A0A1H2VBP5</accession>
<dbReference type="CDD" id="cd04301">
    <property type="entry name" value="NAT_SF"/>
    <property type="match status" value="1"/>
</dbReference>
<proteinExistence type="predicted"/>
<gene>
    <name evidence="2" type="ORF">SAMN05421781_1999</name>
</gene>
<keyword evidence="2" id="KW-0012">Acyltransferase</keyword>
<dbReference type="Gene3D" id="3.40.630.30">
    <property type="match status" value="1"/>
</dbReference>
<dbReference type="Proteomes" id="UP000199488">
    <property type="component" value="Unassembled WGS sequence"/>
</dbReference>
<keyword evidence="3" id="KW-1185">Reference proteome</keyword>
<protein>
    <submittedName>
        <fullName evidence="2">Predicted N-acyltransferase, GNAT family</fullName>
    </submittedName>
</protein>
<evidence type="ECO:0000259" key="1">
    <source>
        <dbReference type="PROSITE" id="PS51186"/>
    </source>
</evidence>
<dbReference type="AlphaFoldDB" id="A0A1H2VBP5"/>
<dbReference type="InterPro" id="IPR016181">
    <property type="entry name" value="Acyl_CoA_acyltransferase"/>
</dbReference>
<dbReference type="InterPro" id="IPR000182">
    <property type="entry name" value="GNAT_dom"/>
</dbReference>
<dbReference type="SUPFAM" id="SSF55729">
    <property type="entry name" value="Acyl-CoA N-acyltransferases (Nat)"/>
    <property type="match status" value="1"/>
</dbReference>
<dbReference type="PROSITE" id="PS51186">
    <property type="entry name" value="GNAT"/>
    <property type="match status" value="1"/>
</dbReference>
<evidence type="ECO:0000313" key="3">
    <source>
        <dbReference type="Proteomes" id="UP000199488"/>
    </source>
</evidence>
<evidence type="ECO:0000313" key="2">
    <source>
        <dbReference type="EMBL" id="SDW65289.1"/>
    </source>
</evidence>
<keyword evidence="2" id="KW-0808">Transferase</keyword>
<dbReference type="OrthoDB" id="9796171at2"/>
<feature type="domain" description="N-acetyltransferase" evidence="1">
    <location>
        <begin position="2"/>
        <end position="142"/>
    </location>
</feature>
<organism evidence="2 3">
    <name type="scientific">Marinococcus luteus</name>
    <dbReference type="NCBI Taxonomy" id="1122204"/>
    <lineage>
        <taxon>Bacteria</taxon>
        <taxon>Bacillati</taxon>
        <taxon>Bacillota</taxon>
        <taxon>Bacilli</taxon>
        <taxon>Bacillales</taxon>
        <taxon>Bacillaceae</taxon>
        <taxon>Marinococcus</taxon>
    </lineage>
</organism>
<name>A0A1H2VBP5_9BACI</name>
<sequence length="143" mass="16562">MIEVYEVSNRQQLEDAFRVRFDVFVEEQNVPEEEEIDEFEEEAVHFVVYDGEQAIGASRLRLEEDYAKAERVCIYSSFRGTGSGRLLMQAMEYKALEMEKPVMKLNAQKYASGFYQSLGYEVTSGEFMDAGIPHVEMKKSLSW</sequence>